<name>A0A061S0U9_9CHLO</name>
<accession>A0A061S0U9</accession>
<sequence length="38" mass="4230">MVIFRSSCMLEWTHLRVAFADATRGYGDSSERCAPPAP</sequence>
<proteinExistence type="predicted"/>
<evidence type="ECO:0000313" key="1">
    <source>
        <dbReference type="EMBL" id="JAC77873.1"/>
    </source>
</evidence>
<dbReference type="AlphaFoldDB" id="A0A061S0U9"/>
<dbReference type="EMBL" id="GBEZ01007601">
    <property type="protein sequence ID" value="JAC77873.1"/>
    <property type="molecule type" value="Transcribed_RNA"/>
</dbReference>
<reference evidence="1" key="1">
    <citation type="submission" date="2014-05" db="EMBL/GenBank/DDBJ databases">
        <title>The transcriptome of the halophilic microalga Tetraselmis sp. GSL018 isolated from the Great Salt Lake, Utah.</title>
        <authorList>
            <person name="Jinkerson R.E."/>
            <person name="D'Adamo S."/>
            <person name="Posewitz M.C."/>
        </authorList>
    </citation>
    <scope>NUCLEOTIDE SEQUENCE</scope>
    <source>
        <strain evidence="1">GSL018</strain>
    </source>
</reference>
<organism evidence="1">
    <name type="scientific">Tetraselmis sp. GSL018</name>
    <dbReference type="NCBI Taxonomy" id="582737"/>
    <lineage>
        <taxon>Eukaryota</taxon>
        <taxon>Viridiplantae</taxon>
        <taxon>Chlorophyta</taxon>
        <taxon>core chlorophytes</taxon>
        <taxon>Chlorodendrophyceae</taxon>
        <taxon>Chlorodendrales</taxon>
        <taxon>Chlorodendraceae</taxon>
        <taxon>Tetraselmis</taxon>
    </lineage>
</organism>
<gene>
    <name evidence="1" type="ORF">TSPGSL018_16595</name>
</gene>
<protein>
    <submittedName>
        <fullName evidence="1">Uncharacterized protein</fullName>
    </submittedName>
</protein>